<evidence type="ECO:0000313" key="5">
    <source>
        <dbReference type="EMBL" id="QHT84439.1"/>
    </source>
</evidence>
<organism evidence="5">
    <name type="scientific">viral metagenome</name>
    <dbReference type="NCBI Taxonomy" id="1070528"/>
    <lineage>
        <taxon>unclassified sequences</taxon>
        <taxon>metagenomes</taxon>
        <taxon>organismal metagenomes</taxon>
    </lineage>
</organism>
<evidence type="ECO:0000256" key="3">
    <source>
        <dbReference type="ARBA" id="ARBA00022833"/>
    </source>
</evidence>
<evidence type="ECO:0000259" key="4">
    <source>
        <dbReference type="PROSITE" id="PS51133"/>
    </source>
</evidence>
<keyword evidence="2" id="KW-0863">Zinc-finger</keyword>
<proteinExistence type="predicted"/>
<dbReference type="SMART" id="SM00440">
    <property type="entry name" value="ZnF_C2C2"/>
    <property type="match status" value="1"/>
</dbReference>
<keyword evidence="1" id="KW-0479">Metal-binding</keyword>
<dbReference type="Gene3D" id="2.20.25.10">
    <property type="match status" value="1"/>
</dbReference>
<feature type="domain" description="TFIIS-type" evidence="4">
    <location>
        <begin position="116"/>
        <end position="156"/>
    </location>
</feature>
<dbReference type="GO" id="GO:0006351">
    <property type="term" value="P:DNA-templated transcription"/>
    <property type="evidence" value="ECO:0007669"/>
    <property type="project" value="InterPro"/>
</dbReference>
<dbReference type="AlphaFoldDB" id="A0A6C0HV52"/>
<protein>
    <recommendedName>
        <fullName evidence="4">TFIIS-type domain-containing protein</fullName>
    </recommendedName>
</protein>
<evidence type="ECO:0000256" key="2">
    <source>
        <dbReference type="ARBA" id="ARBA00022771"/>
    </source>
</evidence>
<name>A0A6C0HV52_9ZZZZ</name>
<dbReference type="Pfam" id="PF01096">
    <property type="entry name" value="Zn_ribbon_TFIIS"/>
    <property type="match status" value="1"/>
</dbReference>
<sequence length="157" mass="18395">MSINEEVYKKSKDKLFVYFEDETLERVMEGLNEFALKYIETNDCAFLINDIYINKVDELIKVMNESNYLGEMISGGYILPEELGYMKPHELFPERYKSIIEKKAYEHNQKKNKGSNIFSCKKCKQSNCEVTQKQTRAADEPATTFVKCLECGFNFKF</sequence>
<dbReference type="GO" id="GO:0003676">
    <property type="term" value="F:nucleic acid binding"/>
    <property type="evidence" value="ECO:0007669"/>
    <property type="project" value="InterPro"/>
</dbReference>
<reference evidence="5" key="1">
    <citation type="journal article" date="2020" name="Nature">
        <title>Giant virus diversity and host interactions through global metagenomics.</title>
        <authorList>
            <person name="Schulz F."/>
            <person name="Roux S."/>
            <person name="Paez-Espino D."/>
            <person name="Jungbluth S."/>
            <person name="Walsh D.A."/>
            <person name="Denef V.J."/>
            <person name="McMahon K.D."/>
            <person name="Konstantinidis K.T."/>
            <person name="Eloe-Fadrosh E.A."/>
            <person name="Kyrpides N.C."/>
            <person name="Woyke T."/>
        </authorList>
    </citation>
    <scope>NUCLEOTIDE SEQUENCE</scope>
    <source>
        <strain evidence="5">GVMAG-M-3300023184-177</strain>
    </source>
</reference>
<dbReference type="GO" id="GO:0008270">
    <property type="term" value="F:zinc ion binding"/>
    <property type="evidence" value="ECO:0007669"/>
    <property type="project" value="UniProtKB-KW"/>
</dbReference>
<dbReference type="EMBL" id="MN740017">
    <property type="protein sequence ID" value="QHT84439.1"/>
    <property type="molecule type" value="Genomic_DNA"/>
</dbReference>
<evidence type="ECO:0000256" key="1">
    <source>
        <dbReference type="ARBA" id="ARBA00022723"/>
    </source>
</evidence>
<dbReference type="CDD" id="cd13749">
    <property type="entry name" value="Zn-ribbon_TFIIS"/>
    <property type="match status" value="1"/>
</dbReference>
<dbReference type="PROSITE" id="PS51133">
    <property type="entry name" value="ZF_TFIIS_2"/>
    <property type="match status" value="1"/>
</dbReference>
<dbReference type="SUPFAM" id="SSF57783">
    <property type="entry name" value="Zinc beta-ribbon"/>
    <property type="match status" value="1"/>
</dbReference>
<dbReference type="InterPro" id="IPR001222">
    <property type="entry name" value="Znf_TFIIS"/>
</dbReference>
<keyword evidence="3" id="KW-0862">Zinc</keyword>
<accession>A0A6C0HV52</accession>